<feature type="active site" evidence="5">
    <location>
        <position position="199"/>
    </location>
</feature>
<dbReference type="PANTHER" id="PTHR42681">
    <property type="entry name" value="MALONYL-COA-ACYL CARRIER PROTEIN TRANSACYLASE, MITOCHONDRIAL"/>
    <property type="match status" value="1"/>
</dbReference>
<keyword evidence="1 4" id="KW-0808">Transferase</keyword>
<dbReference type="Pfam" id="PF00698">
    <property type="entry name" value="Acyl_transf_1"/>
    <property type="match status" value="1"/>
</dbReference>
<dbReference type="InterPro" id="IPR014043">
    <property type="entry name" value="Acyl_transferase_dom"/>
</dbReference>
<feature type="active site" evidence="5">
    <location>
        <position position="90"/>
    </location>
</feature>
<dbReference type="PIRSF" id="PIRSF000446">
    <property type="entry name" value="Mct"/>
    <property type="match status" value="1"/>
</dbReference>
<dbReference type="NCBIfam" id="TIGR00128">
    <property type="entry name" value="fabD"/>
    <property type="match status" value="1"/>
</dbReference>
<evidence type="ECO:0000259" key="6">
    <source>
        <dbReference type="SMART" id="SM00827"/>
    </source>
</evidence>
<dbReference type="AlphaFoldDB" id="A0A7C1F7I6"/>
<dbReference type="GO" id="GO:0006633">
    <property type="term" value="P:fatty acid biosynthetic process"/>
    <property type="evidence" value="ECO:0007669"/>
    <property type="project" value="TreeGrafter"/>
</dbReference>
<dbReference type="InterPro" id="IPR016036">
    <property type="entry name" value="Malonyl_transacylase_ACP-bd"/>
</dbReference>
<dbReference type="EMBL" id="DSMV01000061">
    <property type="protein sequence ID" value="HDW51301.1"/>
    <property type="molecule type" value="Genomic_DNA"/>
</dbReference>
<evidence type="ECO:0000256" key="4">
    <source>
        <dbReference type="PIRNR" id="PIRNR000446"/>
    </source>
</evidence>
<feature type="domain" description="Malonyl-CoA:ACP transacylase (MAT)" evidence="6">
    <location>
        <begin position="6"/>
        <end position="312"/>
    </location>
</feature>
<dbReference type="InterPro" id="IPR016035">
    <property type="entry name" value="Acyl_Trfase/lysoPLipase"/>
</dbReference>
<dbReference type="InterPro" id="IPR004410">
    <property type="entry name" value="Malonyl_CoA-ACP_transAc_FabD"/>
</dbReference>
<dbReference type="GO" id="GO:0005829">
    <property type="term" value="C:cytosol"/>
    <property type="evidence" value="ECO:0007669"/>
    <property type="project" value="TreeGrafter"/>
</dbReference>
<dbReference type="Gene3D" id="3.30.70.250">
    <property type="entry name" value="Malonyl-CoA ACP transacylase, ACP-binding"/>
    <property type="match status" value="1"/>
</dbReference>
<evidence type="ECO:0000256" key="3">
    <source>
        <dbReference type="ARBA" id="ARBA00048462"/>
    </source>
</evidence>
<accession>A0A7C1F7I6</accession>
<dbReference type="Gene3D" id="3.40.366.10">
    <property type="entry name" value="Malonyl-Coenzyme A Acyl Carrier Protein, domain 2"/>
    <property type="match status" value="1"/>
</dbReference>
<dbReference type="InterPro" id="IPR050858">
    <property type="entry name" value="Mal-CoA-ACP_Trans/PKS_FabD"/>
</dbReference>
<evidence type="ECO:0000256" key="1">
    <source>
        <dbReference type="ARBA" id="ARBA00022679"/>
    </source>
</evidence>
<dbReference type="SMART" id="SM00827">
    <property type="entry name" value="PKS_AT"/>
    <property type="match status" value="1"/>
</dbReference>
<dbReference type="SUPFAM" id="SSF55048">
    <property type="entry name" value="Probable ACP-binding domain of malonyl-CoA ACP transacylase"/>
    <property type="match status" value="1"/>
</dbReference>
<evidence type="ECO:0000313" key="7">
    <source>
        <dbReference type="EMBL" id="HDW51301.1"/>
    </source>
</evidence>
<evidence type="ECO:0000256" key="2">
    <source>
        <dbReference type="ARBA" id="ARBA00023315"/>
    </source>
</evidence>
<proteinExistence type="inferred from homology"/>
<comment type="similarity">
    <text evidence="4">Belongs to the fabD family.</text>
</comment>
<dbReference type="SUPFAM" id="SSF52151">
    <property type="entry name" value="FabD/lysophospholipase-like"/>
    <property type="match status" value="1"/>
</dbReference>
<gene>
    <name evidence="7" type="primary">fabD</name>
    <name evidence="7" type="ORF">ENQ35_00915</name>
</gene>
<dbReference type="GO" id="GO:0004314">
    <property type="term" value="F:[acyl-carrier-protein] S-malonyltransferase activity"/>
    <property type="evidence" value="ECO:0007669"/>
    <property type="project" value="UniProtKB-EC"/>
</dbReference>
<evidence type="ECO:0000256" key="5">
    <source>
        <dbReference type="PIRSR" id="PIRSR000446-1"/>
    </source>
</evidence>
<dbReference type="FunFam" id="3.30.70.250:FF:000001">
    <property type="entry name" value="Malonyl CoA-acyl carrier protein transacylase"/>
    <property type="match status" value="1"/>
</dbReference>
<dbReference type="InterPro" id="IPR001227">
    <property type="entry name" value="Ac_transferase_dom_sf"/>
</dbReference>
<reference evidence="7" key="1">
    <citation type="journal article" date="2020" name="mSystems">
        <title>Genome- and Community-Level Interaction Insights into Carbon Utilization and Element Cycling Functions of Hydrothermarchaeota in Hydrothermal Sediment.</title>
        <authorList>
            <person name="Zhou Z."/>
            <person name="Liu Y."/>
            <person name="Xu W."/>
            <person name="Pan J."/>
            <person name="Luo Z.H."/>
            <person name="Li M."/>
        </authorList>
    </citation>
    <scope>NUCLEOTIDE SEQUENCE [LARGE SCALE GENOMIC DNA]</scope>
    <source>
        <strain evidence="7">SpSt-301</strain>
    </source>
</reference>
<dbReference type="EC" id="2.3.1.39" evidence="4"/>
<keyword evidence="2 4" id="KW-0012">Acyltransferase</keyword>
<organism evidence="7">
    <name type="scientific">Ammonifex degensii</name>
    <dbReference type="NCBI Taxonomy" id="42838"/>
    <lineage>
        <taxon>Bacteria</taxon>
        <taxon>Bacillati</taxon>
        <taxon>Bacillota</taxon>
        <taxon>Clostridia</taxon>
        <taxon>Thermoanaerobacterales</taxon>
        <taxon>Thermoanaerobacteraceae</taxon>
        <taxon>Ammonifex</taxon>
    </lineage>
</organism>
<comment type="catalytic activity">
    <reaction evidence="3 4">
        <text>holo-[ACP] + malonyl-CoA = malonyl-[ACP] + CoA</text>
        <dbReference type="Rhea" id="RHEA:41792"/>
        <dbReference type="Rhea" id="RHEA-COMP:9623"/>
        <dbReference type="Rhea" id="RHEA-COMP:9685"/>
        <dbReference type="ChEBI" id="CHEBI:57287"/>
        <dbReference type="ChEBI" id="CHEBI:57384"/>
        <dbReference type="ChEBI" id="CHEBI:64479"/>
        <dbReference type="ChEBI" id="CHEBI:78449"/>
        <dbReference type="EC" id="2.3.1.39"/>
    </reaction>
</comment>
<comment type="caution">
    <text evidence="7">The sequence shown here is derived from an EMBL/GenBank/DDBJ whole genome shotgun (WGS) entry which is preliminary data.</text>
</comment>
<protein>
    <recommendedName>
        <fullName evidence="4">Malonyl CoA-acyl carrier protein transacylase</fullName>
        <ecNumber evidence="4">2.3.1.39</ecNumber>
    </recommendedName>
</protein>
<name>A0A7C1F7I6_9THEO</name>
<sequence length="314" mass="33437">MRVAFVFPGQGSQYVGMGRDFCERYPEAQKVFAEADAALGFPLSLLCFEGPKEELQKTVNTQPAVLTASIAALAVLRSHGVGTDVAAGHSLGEYAALVAAGALDFAAAVRLTRRRGQLMQEAVPLGSGGMVAILGLDRERIKDVVRAARGKGFIEAANFNAPGQVVLSGETTALEEAVRVAREAGAKKSVILPVSGPFHSSLIRRASELFAVELEKVQLRKPAFPVVANVTGDYVTTASEVRSALIRQIHSPVLWEESIRRLVKDGVETFIEVGPGKVLCGLIKRIAPGVNCCNVEDQASLEATLSFLRKTGLL</sequence>
<dbReference type="InterPro" id="IPR024925">
    <property type="entry name" value="Malonyl_CoA-ACP_transAc"/>
</dbReference>
<dbReference type="PANTHER" id="PTHR42681:SF1">
    <property type="entry name" value="MALONYL-COA-ACYL CARRIER PROTEIN TRANSACYLASE, MITOCHONDRIAL"/>
    <property type="match status" value="1"/>
</dbReference>